<accession>A0A9P5NZ21</accession>
<dbReference type="OrthoDB" id="10572530at2759"/>
<keyword evidence="3" id="KW-1185">Reference proteome</keyword>
<evidence type="ECO:0000313" key="2">
    <source>
        <dbReference type="EMBL" id="KAF8911454.1"/>
    </source>
</evidence>
<evidence type="ECO:0000256" key="1">
    <source>
        <dbReference type="SAM" id="Phobius"/>
    </source>
</evidence>
<proteinExistence type="predicted"/>
<organism evidence="2 3">
    <name type="scientific">Gymnopilus junonius</name>
    <name type="common">Spectacular rustgill mushroom</name>
    <name type="synonym">Gymnopilus spectabilis subsp. junonius</name>
    <dbReference type="NCBI Taxonomy" id="109634"/>
    <lineage>
        <taxon>Eukaryota</taxon>
        <taxon>Fungi</taxon>
        <taxon>Dikarya</taxon>
        <taxon>Basidiomycota</taxon>
        <taxon>Agaricomycotina</taxon>
        <taxon>Agaricomycetes</taxon>
        <taxon>Agaricomycetidae</taxon>
        <taxon>Agaricales</taxon>
        <taxon>Agaricineae</taxon>
        <taxon>Hymenogastraceae</taxon>
        <taxon>Gymnopilus</taxon>
    </lineage>
</organism>
<protein>
    <submittedName>
        <fullName evidence="2">Uncharacterized protein</fullName>
    </submittedName>
</protein>
<feature type="transmembrane region" description="Helical" evidence="1">
    <location>
        <begin position="284"/>
        <end position="304"/>
    </location>
</feature>
<keyword evidence="1" id="KW-0812">Transmembrane</keyword>
<gene>
    <name evidence="2" type="ORF">CPB84DRAFT_1841965</name>
</gene>
<feature type="transmembrane region" description="Helical" evidence="1">
    <location>
        <begin position="310"/>
        <end position="330"/>
    </location>
</feature>
<dbReference type="AlphaFoldDB" id="A0A9P5NZ21"/>
<sequence>MPIYKQTESFQTKLELGTSLVSSAIESLAPSHSATSIDSSSNESSIQAGAGDSVGRVSINLSMAKSLESRIDSTISFCPSITCCLSFDLEWPSVLSIPKHAGLRNGSPKCVVGRGGTPDISPSTTHDDQPGSRQASLQIGHRCCSVNTLANIWTINGKGYVSSPWHAISTPIDGSTESYGSNAKVRFSWYFEKLPSLKVLLQLQLALKQLLLEQTPIKMQFHKSFIAFILTAILSTHALPTTIPVLRWLLMTSFMAEILFRSSRPAIMDQASTMALAVDVPLKLIGMAQVPVMLLAVAVSWKLITTVQVLTTTLTMGVIWRLAIMVQALITDVSLMLTTMVQAPTTIPTIGVNWRLATMALVPIADVN</sequence>
<feature type="transmembrane region" description="Helical" evidence="1">
    <location>
        <begin position="221"/>
        <end position="239"/>
    </location>
</feature>
<dbReference type="EMBL" id="JADNYJ010000004">
    <property type="protein sequence ID" value="KAF8911454.1"/>
    <property type="molecule type" value="Genomic_DNA"/>
</dbReference>
<name>A0A9P5NZ21_GYMJU</name>
<reference evidence="2" key="1">
    <citation type="submission" date="2020-11" db="EMBL/GenBank/DDBJ databases">
        <authorList>
            <consortium name="DOE Joint Genome Institute"/>
            <person name="Ahrendt S."/>
            <person name="Riley R."/>
            <person name="Andreopoulos W."/>
            <person name="LaButti K."/>
            <person name="Pangilinan J."/>
            <person name="Ruiz-duenas F.J."/>
            <person name="Barrasa J.M."/>
            <person name="Sanchez-Garcia M."/>
            <person name="Camarero S."/>
            <person name="Miyauchi S."/>
            <person name="Serrano A."/>
            <person name="Linde D."/>
            <person name="Babiker R."/>
            <person name="Drula E."/>
            <person name="Ayuso-Fernandez I."/>
            <person name="Pacheco R."/>
            <person name="Padilla G."/>
            <person name="Ferreira P."/>
            <person name="Barriuso J."/>
            <person name="Kellner H."/>
            <person name="Castanera R."/>
            <person name="Alfaro M."/>
            <person name="Ramirez L."/>
            <person name="Pisabarro A.G."/>
            <person name="Kuo A."/>
            <person name="Tritt A."/>
            <person name="Lipzen A."/>
            <person name="He G."/>
            <person name="Yan M."/>
            <person name="Ng V."/>
            <person name="Cullen D."/>
            <person name="Martin F."/>
            <person name="Rosso M.-N."/>
            <person name="Henrissat B."/>
            <person name="Hibbett D."/>
            <person name="Martinez A.T."/>
            <person name="Grigoriev I.V."/>
        </authorList>
    </citation>
    <scope>NUCLEOTIDE SEQUENCE</scope>
    <source>
        <strain evidence="2">AH 44721</strain>
    </source>
</reference>
<evidence type="ECO:0000313" key="3">
    <source>
        <dbReference type="Proteomes" id="UP000724874"/>
    </source>
</evidence>
<comment type="caution">
    <text evidence="2">The sequence shown here is derived from an EMBL/GenBank/DDBJ whole genome shotgun (WGS) entry which is preliminary data.</text>
</comment>
<keyword evidence="1" id="KW-1133">Transmembrane helix</keyword>
<dbReference type="Proteomes" id="UP000724874">
    <property type="component" value="Unassembled WGS sequence"/>
</dbReference>
<keyword evidence="1" id="KW-0472">Membrane</keyword>